<evidence type="ECO:0000313" key="4">
    <source>
        <dbReference type="EMBL" id="SET26783.1"/>
    </source>
</evidence>
<dbReference type="InterPro" id="IPR000160">
    <property type="entry name" value="GGDEF_dom"/>
</dbReference>
<dbReference type="SUPFAM" id="SSF55073">
    <property type="entry name" value="Nucleotide cyclase"/>
    <property type="match status" value="1"/>
</dbReference>
<keyword evidence="1" id="KW-0175">Coiled coil</keyword>
<dbReference type="SMART" id="SM00267">
    <property type="entry name" value="GGDEF"/>
    <property type="match status" value="1"/>
</dbReference>
<dbReference type="GO" id="GO:1902201">
    <property type="term" value="P:negative regulation of bacterial-type flagellum-dependent cell motility"/>
    <property type="evidence" value="ECO:0007669"/>
    <property type="project" value="TreeGrafter"/>
</dbReference>
<sequence>MVKMFEDLYSDLPYPINCFLNQVSDYIIINLDKKLNIIGFNKNFLDITQLEKEEIIKLKLNEVFTGETIGYSELKKIKNYKRFELSLTKKISTSYSYLNFTCYIFSLKENGFYLFGQKNNLKQEDVINKISKLNNQLSNATRELNKKNFHLQEANKKIKELARTDELTGLSNYRHFIEYTDRVISYSQRHLFPLSLIICDFDKFKNINDSYGHDVGDEVLKAFGQLLIAESRKGDMAARIGGEEFAIVLNGASLENGINYAERIRKKTVNLEVPSLSQKLTVSMGITELRNSDDYNTFFKRADLALYKAKENGRNQVCSQ</sequence>
<reference evidence="5 6" key="1">
    <citation type="submission" date="2016-10" db="EMBL/GenBank/DDBJ databases">
        <authorList>
            <person name="Varghese N."/>
            <person name="Submissions S."/>
        </authorList>
    </citation>
    <scope>NUCLEOTIDE SEQUENCE [LARGE SCALE GENOMIC DNA]</scope>
    <source>
        <strain evidence="3 6">WG2</strain>
        <strain evidence="4 5">WG5</strain>
    </source>
</reference>
<accession>A0A1I0D4F1</accession>
<proteinExistence type="predicted"/>
<dbReference type="Proteomes" id="UP000199519">
    <property type="component" value="Unassembled WGS sequence"/>
</dbReference>
<feature type="coiled-coil region" evidence="1">
    <location>
        <begin position="123"/>
        <end position="164"/>
    </location>
</feature>
<organism evidence="4 5">
    <name type="scientific">Halanaerobium congolense</name>
    <dbReference type="NCBI Taxonomy" id="54121"/>
    <lineage>
        <taxon>Bacteria</taxon>
        <taxon>Bacillati</taxon>
        <taxon>Bacillota</taxon>
        <taxon>Clostridia</taxon>
        <taxon>Halanaerobiales</taxon>
        <taxon>Halanaerobiaceae</taxon>
        <taxon>Halanaerobium</taxon>
    </lineage>
</organism>
<dbReference type="GO" id="GO:0005886">
    <property type="term" value="C:plasma membrane"/>
    <property type="evidence" value="ECO:0007669"/>
    <property type="project" value="TreeGrafter"/>
</dbReference>
<dbReference type="Gene3D" id="3.30.70.270">
    <property type="match status" value="1"/>
</dbReference>
<dbReference type="InterPro" id="IPR043128">
    <property type="entry name" value="Rev_trsase/Diguanyl_cyclase"/>
</dbReference>
<dbReference type="Pfam" id="PF00990">
    <property type="entry name" value="GGDEF"/>
    <property type="match status" value="1"/>
</dbReference>
<dbReference type="InterPro" id="IPR050469">
    <property type="entry name" value="Diguanylate_Cyclase"/>
</dbReference>
<dbReference type="FunFam" id="3.30.70.270:FF:000001">
    <property type="entry name" value="Diguanylate cyclase domain protein"/>
    <property type="match status" value="1"/>
</dbReference>
<evidence type="ECO:0000313" key="3">
    <source>
        <dbReference type="EMBL" id="SDG19396.1"/>
    </source>
</evidence>
<evidence type="ECO:0000259" key="2">
    <source>
        <dbReference type="PROSITE" id="PS50887"/>
    </source>
</evidence>
<dbReference type="GO" id="GO:0052621">
    <property type="term" value="F:diguanylate cyclase activity"/>
    <property type="evidence" value="ECO:0007669"/>
    <property type="project" value="TreeGrafter"/>
</dbReference>
<dbReference type="EMBL" id="FNBJ01000059">
    <property type="protein sequence ID" value="SDG19396.1"/>
    <property type="molecule type" value="Genomic_DNA"/>
</dbReference>
<dbReference type="AlphaFoldDB" id="A0A1I0D4F1"/>
<dbReference type="GO" id="GO:0043709">
    <property type="term" value="P:cell adhesion involved in single-species biofilm formation"/>
    <property type="evidence" value="ECO:0007669"/>
    <property type="project" value="TreeGrafter"/>
</dbReference>
<dbReference type="PANTHER" id="PTHR45138">
    <property type="entry name" value="REGULATORY COMPONENTS OF SENSORY TRANSDUCTION SYSTEM"/>
    <property type="match status" value="1"/>
</dbReference>
<evidence type="ECO:0000313" key="6">
    <source>
        <dbReference type="Proteomes" id="UP000199519"/>
    </source>
</evidence>
<dbReference type="RefSeq" id="WP_089721004.1">
    <property type="nucleotide sequence ID" value="NZ_FNBJ01000059.1"/>
</dbReference>
<evidence type="ECO:0000256" key="1">
    <source>
        <dbReference type="SAM" id="Coils"/>
    </source>
</evidence>
<gene>
    <name evidence="3" type="ORF">SAMN04488598_1594</name>
    <name evidence="4" type="ORF">SAMN04515652_1574</name>
</gene>
<protein>
    <submittedName>
        <fullName evidence="4">Diguanylate cyclase (GGDEF) domain-containing protein</fullName>
    </submittedName>
</protein>
<keyword evidence="6" id="KW-1185">Reference proteome</keyword>
<dbReference type="NCBIfam" id="TIGR00254">
    <property type="entry name" value="GGDEF"/>
    <property type="match status" value="1"/>
</dbReference>
<dbReference type="PANTHER" id="PTHR45138:SF9">
    <property type="entry name" value="DIGUANYLATE CYCLASE DGCM-RELATED"/>
    <property type="match status" value="1"/>
</dbReference>
<dbReference type="CDD" id="cd01949">
    <property type="entry name" value="GGDEF"/>
    <property type="match status" value="1"/>
</dbReference>
<dbReference type="Proteomes" id="UP000198612">
    <property type="component" value="Unassembled WGS sequence"/>
</dbReference>
<name>A0A1I0D4F1_9FIRM</name>
<dbReference type="PROSITE" id="PS50887">
    <property type="entry name" value="GGDEF"/>
    <property type="match status" value="1"/>
</dbReference>
<dbReference type="InterPro" id="IPR029787">
    <property type="entry name" value="Nucleotide_cyclase"/>
</dbReference>
<evidence type="ECO:0000313" key="5">
    <source>
        <dbReference type="Proteomes" id="UP000198612"/>
    </source>
</evidence>
<feature type="domain" description="GGDEF" evidence="2">
    <location>
        <begin position="192"/>
        <end position="320"/>
    </location>
</feature>
<dbReference type="EMBL" id="FOHG01000057">
    <property type="protein sequence ID" value="SET26783.1"/>
    <property type="molecule type" value="Genomic_DNA"/>
</dbReference>